<reference evidence="2 3" key="1">
    <citation type="journal article" date="2013" name="PLoS Genet.">
        <title>Comparative genome structure, secondary metabolite, and effector coding capacity across Cochliobolus pathogens.</title>
        <authorList>
            <person name="Condon B.J."/>
            <person name="Leng Y."/>
            <person name="Wu D."/>
            <person name="Bushley K.E."/>
            <person name="Ohm R.A."/>
            <person name="Otillar R."/>
            <person name="Martin J."/>
            <person name="Schackwitz W."/>
            <person name="Grimwood J."/>
            <person name="MohdZainudin N."/>
            <person name="Xue C."/>
            <person name="Wang R."/>
            <person name="Manning V.A."/>
            <person name="Dhillon B."/>
            <person name="Tu Z.J."/>
            <person name="Steffenson B.J."/>
            <person name="Salamov A."/>
            <person name="Sun H."/>
            <person name="Lowry S."/>
            <person name="LaButti K."/>
            <person name="Han J."/>
            <person name="Copeland A."/>
            <person name="Lindquist E."/>
            <person name="Barry K."/>
            <person name="Schmutz J."/>
            <person name="Baker S.E."/>
            <person name="Ciuffetti L.M."/>
            <person name="Grigoriev I.V."/>
            <person name="Zhong S."/>
            <person name="Turgeon B.G."/>
        </authorList>
    </citation>
    <scope>NUCLEOTIDE SEQUENCE [LARGE SCALE GENOMIC DNA]</scope>
    <source>
        <strain evidence="2 3">26-R-13</strain>
    </source>
</reference>
<dbReference type="HOGENOM" id="CLU_717611_0_0_1"/>
<dbReference type="KEGG" id="bze:COCCADRAFT_4833"/>
<dbReference type="AlphaFoldDB" id="W6Y1H8"/>
<accession>W6Y1H8</accession>
<feature type="region of interest" description="Disordered" evidence="1">
    <location>
        <begin position="213"/>
        <end position="258"/>
    </location>
</feature>
<protein>
    <submittedName>
        <fullName evidence="2">Uncharacterized protein</fullName>
    </submittedName>
</protein>
<evidence type="ECO:0000313" key="2">
    <source>
        <dbReference type="EMBL" id="EUC33612.1"/>
    </source>
</evidence>
<dbReference type="EMBL" id="KI964606">
    <property type="protein sequence ID" value="EUC33612.1"/>
    <property type="molecule type" value="Genomic_DNA"/>
</dbReference>
<evidence type="ECO:0000256" key="1">
    <source>
        <dbReference type="SAM" id="MobiDB-lite"/>
    </source>
</evidence>
<evidence type="ECO:0000313" key="3">
    <source>
        <dbReference type="Proteomes" id="UP000053841"/>
    </source>
</evidence>
<organism evidence="2 3">
    <name type="scientific">Cochliobolus carbonum (strain 26-R-13)</name>
    <name type="common">Maize leaf spot fungus</name>
    <name type="synonym">Bipolaris zeicola</name>
    <dbReference type="NCBI Taxonomy" id="930089"/>
    <lineage>
        <taxon>Eukaryota</taxon>
        <taxon>Fungi</taxon>
        <taxon>Dikarya</taxon>
        <taxon>Ascomycota</taxon>
        <taxon>Pezizomycotina</taxon>
        <taxon>Dothideomycetes</taxon>
        <taxon>Pleosporomycetidae</taxon>
        <taxon>Pleosporales</taxon>
        <taxon>Pleosporineae</taxon>
        <taxon>Pleosporaceae</taxon>
        <taxon>Bipolaris</taxon>
    </lineage>
</organism>
<dbReference type="Proteomes" id="UP000053841">
    <property type="component" value="Unassembled WGS sequence"/>
</dbReference>
<name>W6Y1H8_COCC2</name>
<gene>
    <name evidence="2" type="ORF">COCCADRAFT_4833</name>
</gene>
<dbReference type="OrthoDB" id="3542716at2759"/>
<proteinExistence type="predicted"/>
<dbReference type="RefSeq" id="XP_007712039.1">
    <property type="nucleotide sequence ID" value="XM_007713849.1"/>
</dbReference>
<sequence length="385" mass="43119">MTDIKFTRQAIYAATEAQIPDLSFTTGGAAFQHPDIFDNSKPVFINARKLSSVVYKKIIAKWEENPNGPKPRESLELTTAETAEEIGEDMDRYLLVGWVPQTQQQPGKIVRKYGRPVGIDRPDEDKIITFDKDEDDLPLMVVVKSSDEEVELTSVHKFVLLEQADGLCTPYNVHSKEVYHLSLYRDMTTSNCKRLAAWNQVACQYAYQGRKRPETGTTKRLQGARDMKKAVLPPNKHSDNDVDETSAEDMSEDNASSLAEMTDVSDIDKGLTFNPLEHKELQAFADAGNEENEPFTQAQADAMVKEAQVAWSNVQNLNSYHVYLLAQGMREAGLTPAHAHFKAFVLEGCHLIAEAPDGEDWNAEELGVIAVHAEETVQRVLSYIE</sequence>
<keyword evidence="3" id="KW-1185">Reference proteome</keyword>
<feature type="compositionally biased region" description="Acidic residues" evidence="1">
    <location>
        <begin position="241"/>
        <end position="252"/>
    </location>
</feature>
<dbReference type="GeneID" id="19149922"/>